<reference evidence="1" key="2">
    <citation type="submission" date="2015-06" db="UniProtKB">
        <authorList>
            <consortium name="EnsemblMetazoa"/>
        </authorList>
    </citation>
    <scope>IDENTIFICATION</scope>
</reference>
<name>T1GNU3_MEGSC</name>
<dbReference type="AlphaFoldDB" id="T1GNU3"/>
<dbReference type="EnsemblMetazoa" id="MESCA005254-RA">
    <property type="protein sequence ID" value="MESCA005254-PA"/>
    <property type="gene ID" value="MESCA005254"/>
</dbReference>
<dbReference type="Proteomes" id="UP000015102">
    <property type="component" value="Unassembled WGS sequence"/>
</dbReference>
<evidence type="ECO:0000313" key="1">
    <source>
        <dbReference type="EnsemblMetazoa" id="MESCA005254-PA"/>
    </source>
</evidence>
<reference evidence="2" key="1">
    <citation type="submission" date="2013-02" db="EMBL/GenBank/DDBJ databases">
        <authorList>
            <person name="Hughes D."/>
        </authorList>
    </citation>
    <scope>NUCLEOTIDE SEQUENCE</scope>
    <source>
        <strain>Durham</strain>
        <strain evidence="2">NC isolate 2 -- Noor lab</strain>
    </source>
</reference>
<organism evidence="1 2">
    <name type="scientific">Megaselia scalaris</name>
    <name type="common">Humpbacked fly</name>
    <name type="synonym">Phora scalaris</name>
    <dbReference type="NCBI Taxonomy" id="36166"/>
    <lineage>
        <taxon>Eukaryota</taxon>
        <taxon>Metazoa</taxon>
        <taxon>Ecdysozoa</taxon>
        <taxon>Arthropoda</taxon>
        <taxon>Hexapoda</taxon>
        <taxon>Insecta</taxon>
        <taxon>Pterygota</taxon>
        <taxon>Neoptera</taxon>
        <taxon>Endopterygota</taxon>
        <taxon>Diptera</taxon>
        <taxon>Brachycera</taxon>
        <taxon>Muscomorpha</taxon>
        <taxon>Platypezoidea</taxon>
        <taxon>Phoridae</taxon>
        <taxon>Megaseliini</taxon>
        <taxon>Megaselia</taxon>
    </lineage>
</organism>
<sequence>MAWSFHKNDVDINDTGRKKSILSVKTPPLCNQQTVKVKISICRMNVITKFRALSLFFFCLMTKVYFI</sequence>
<protein>
    <submittedName>
        <fullName evidence="1">Uncharacterized protein</fullName>
    </submittedName>
</protein>
<proteinExistence type="predicted"/>
<accession>T1GNU3</accession>
<keyword evidence="2" id="KW-1185">Reference proteome</keyword>
<dbReference type="HOGENOM" id="CLU_2815359_0_0_1"/>
<dbReference type="EMBL" id="CAQQ02071475">
    <property type="status" value="NOT_ANNOTATED_CDS"/>
    <property type="molecule type" value="Genomic_DNA"/>
</dbReference>
<evidence type="ECO:0000313" key="2">
    <source>
        <dbReference type="Proteomes" id="UP000015102"/>
    </source>
</evidence>